<dbReference type="EMBL" id="RCCI01000004">
    <property type="protein sequence ID" value="RLJ67855.1"/>
    <property type="molecule type" value="Genomic_DNA"/>
</dbReference>
<dbReference type="Pfam" id="PF12276">
    <property type="entry name" value="DUF3617"/>
    <property type="match status" value="1"/>
</dbReference>
<keyword evidence="1" id="KW-0732">Signal</keyword>
<dbReference type="OrthoDB" id="8536404at2"/>
<gene>
    <name evidence="2" type="ORF">DFR35_0405</name>
</gene>
<evidence type="ECO:0000313" key="2">
    <source>
        <dbReference type="EMBL" id="RLJ67855.1"/>
    </source>
</evidence>
<evidence type="ECO:0000313" key="3">
    <source>
        <dbReference type="Proteomes" id="UP000268908"/>
    </source>
</evidence>
<dbReference type="InterPro" id="IPR022061">
    <property type="entry name" value="DUF3617"/>
</dbReference>
<accession>A0A497XKE8</accession>
<feature type="chain" id="PRO_5019727960" evidence="1">
    <location>
        <begin position="19"/>
        <end position="194"/>
    </location>
</feature>
<proteinExistence type="predicted"/>
<sequence>MRKSTLVVLVTLSGTAFAQSSGLKPGLWEVNQIRQVMDGRDMTAQMAAAQEKMQQSMAKMTPERRKQMEAMMGGQAMPAKGAGGGTRICISPAMAARDKPMVDPEGRCEPAKVSRSGNKTSFEFNCTANGRTMVGKGESTVSSDMVTSRMDMTTTDANGRHTMQSESQMKYLGSDCQGVKPMDQLAKGAQGPAR</sequence>
<dbReference type="Proteomes" id="UP000268908">
    <property type="component" value="Unassembled WGS sequence"/>
</dbReference>
<organism evidence="2 3">
    <name type="scientific">Sulfurisoma sediminicola</name>
    <dbReference type="NCBI Taxonomy" id="1381557"/>
    <lineage>
        <taxon>Bacteria</taxon>
        <taxon>Pseudomonadati</taxon>
        <taxon>Pseudomonadota</taxon>
        <taxon>Betaproteobacteria</taxon>
        <taxon>Nitrosomonadales</taxon>
        <taxon>Sterolibacteriaceae</taxon>
        <taxon>Sulfurisoma</taxon>
    </lineage>
</organism>
<dbReference type="RefSeq" id="WP_121239810.1">
    <property type="nucleotide sequence ID" value="NZ_BHVV01000001.1"/>
</dbReference>
<name>A0A497XKE8_9PROT</name>
<protein>
    <submittedName>
        <fullName evidence="2">Uncharacterized protein DUF3617</fullName>
    </submittedName>
</protein>
<feature type="signal peptide" evidence="1">
    <location>
        <begin position="1"/>
        <end position="18"/>
    </location>
</feature>
<evidence type="ECO:0000256" key="1">
    <source>
        <dbReference type="SAM" id="SignalP"/>
    </source>
</evidence>
<dbReference type="AlphaFoldDB" id="A0A497XKE8"/>
<keyword evidence="3" id="KW-1185">Reference proteome</keyword>
<comment type="caution">
    <text evidence="2">The sequence shown here is derived from an EMBL/GenBank/DDBJ whole genome shotgun (WGS) entry which is preliminary data.</text>
</comment>
<reference evidence="2 3" key="1">
    <citation type="submission" date="2018-10" db="EMBL/GenBank/DDBJ databases">
        <title>Genomic Encyclopedia of Type Strains, Phase IV (KMG-IV): sequencing the most valuable type-strain genomes for metagenomic binning, comparative biology and taxonomic classification.</title>
        <authorList>
            <person name="Goeker M."/>
        </authorList>
    </citation>
    <scope>NUCLEOTIDE SEQUENCE [LARGE SCALE GENOMIC DNA]</scope>
    <source>
        <strain evidence="2 3">DSM 26916</strain>
    </source>
</reference>